<dbReference type="Proteomes" id="UP001362899">
    <property type="component" value="Unassembled WGS sequence"/>
</dbReference>
<comment type="caution">
    <text evidence="7">The sequence shown here is derived from an EMBL/GenBank/DDBJ whole genome shotgun (WGS) entry which is preliminary data.</text>
</comment>
<keyword evidence="2 5" id="KW-1017">Isopeptide bond</keyword>
<evidence type="ECO:0000256" key="1">
    <source>
        <dbReference type="ARBA" id="ARBA00022490"/>
    </source>
</evidence>
<organism evidence="7 8">
    <name type="scientific">Starmerella bacillaris</name>
    <name type="common">Yeast</name>
    <name type="synonym">Candida zemplinina</name>
    <dbReference type="NCBI Taxonomy" id="1247836"/>
    <lineage>
        <taxon>Eukaryota</taxon>
        <taxon>Fungi</taxon>
        <taxon>Dikarya</taxon>
        <taxon>Ascomycota</taxon>
        <taxon>Saccharomycotina</taxon>
        <taxon>Dipodascomycetes</taxon>
        <taxon>Dipodascales</taxon>
        <taxon>Trichomonascaceae</taxon>
        <taxon>Starmerella</taxon>
    </lineage>
</organism>
<comment type="similarity">
    <text evidence="5 6">Belongs to the URM1 family.</text>
</comment>
<dbReference type="Gene3D" id="3.10.20.30">
    <property type="match status" value="1"/>
</dbReference>
<evidence type="ECO:0000256" key="2">
    <source>
        <dbReference type="ARBA" id="ARBA00022499"/>
    </source>
</evidence>
<dbReference type="AlphaFoldDB" id="A0AAV5RLN7"/>
<protein>
    <recommendedName>
        <fullName evidence="5 6">Ubiquitin-related modifier 1</fullName>
    </recommendedName>
</protein>
<comment type="function">
    <text evidence="5">Acts as a sulfur carrier required for 2-thiolation of mcm(5)S(2)U at tRNA wobble positions of cytosolic tRNA(Lys), tRNA(Glu) and tRNA(Gln). Serves as sulfur donor in tRNA 2-thiolation reaction by being thiocarboxylated (-COSH) at its C-terminus by the MOCS3 homolog UBA4. The sulfur is then transferred to tRNA to form 2-thiolation of mcm(5)S(2)U. Prior mcm(5) tRNA modification by the elongator complex is required for 2-thiolation. Also acts as a ubiquitin-like protein (UBL) that is covalently conjugated via an isopeptide bond to lysine residues of target proteins such as AHP1. The thiocarboxylated form serves as substrate for conjugation and oxidative stress specifically induces the formation of UBL-protein conjugates.</text>
</comment>
<sequence>MKIEFGGGLEQLFDNKQTLELHFDEPEVTIQTVIEKLAQICNELRSNVCLFLQDGLVRPGILVLINDADWELLDKEDTVVEDKDTILFNSTLHGG</sequence>
<evidence type="ECO:0000256" key="3">
    <source>
        <dbReference type="ARBA" id="ARBA00022694"/>
    </source>
</evidence>
<reference evidence="7 8" key="1">
    <citation type="journal article" date="2023" name="Elife">
        <title>Identification of key yeast species and microbe-microbe interactions impacting larval growth of Drosophila in the wild.</title>
        <authorList>
            <person name="Mure A."/>
            <person name="Sugiura Y."/>
            <person name="Maeda R."/>
            <person name="Honda K."/>
            <person name="Sakurai N."/>
            <person name="Takahashi Y."/>
            <person name="Watada M."/>
            <person name="Katoh T."/>
            <person name="Gotoh A."/>
            <person name="Gotoh Y."/>
            <person name="Taniguchi I."/>
            <person name="Nakamura K."/>
            <person name="Hayashi T."/>
            <person name="Katayama T."/>
            <person name="Uemura T."/>
            <person name="Hattori Y."/>
        </authorList>
    </citation>
    <scope>NUCLEOTIDE SEQUENCE [LARGE SCALE GENOMIC DNA]</scope>
    <source>
        <strain evidence="7 8">SB-73</strain>
    </source>
</reference>
<name>A0AAV5RLN7_STABA</name>
<keyword evidence="4 5" id="KW-0833">Ubl conjugation pathway</keyword>
<evidence type="ECO:0000313" key="7">
    <source>
        <dbReference type="EMBL" id="GMM51658.1"/>
    </source>
</evidence>
<dbReference type="InterPro" id="IPR015221">
    <property type="entry name" value="Urm1"/>
</dbReference>
<evidence type="ECO:0000256" key="4">
    <source>
        <dbReference type="ARBA" id="ARBA00022786"/>
    </source>
</evidence>
<dbReference type="EMBL" id="BTGC01000008">
    <property type="protein sequence ID" value="GMM51658.1"/>
    <property type="molecule type" value="Genomic_DNA"/>
</dbReference>
<dbReference type="CDD" id="cd01764">
    <property type="entry name" value="Ubl_Urm1"/>
    <property type="match status" value="1"/>
</dbReference>
<evidence type="ECO:0000256" key="5">
    <source>
        <dbReference type="HAMAP-Rule" id="MF_03048"/>
    </source>
</evidence>
<dbReference type="PIRSF" id="PIRSF037379">
    <property type="entry name" value="Ubiquitin-related_modifier_1"/>
    <property type="match status" value="1"/>
</dbReference>
<gene>
    <name evidence="5" type="primary">URM1</name>
    <name evidence="7" type="ORF">DASB73_026210</name>
</gene>
<keyword evidence="8" id="KW-1185">Reference proteome</keyword>
<dbReference type="PANTHER" id="PTHR14986">
    <property type="entry name" value="RURM1 PROTEIN"/>
    <property type="match status" value="1"/>
</dbReference>
<evidence type="ECO:0000313" key="8">
    <source>
        <dbReference type="Proteomes" id="UP001362899"/>
    </source>
</evidence>
<keyword evidence="1 5" id="KW-0963">Cytoplasm</keyword>
<dbReference type="GO" id="GO:0032447">
    <property type="term" value="P:protein urmylation"/>
    <property type="evidence" value="ECO:0007669"/>
    <property type="project" value="UniProtKB-UniRule"/>
</dbReference>
<dbReference type="InterPro" id="IPR012675">
    <property type="entry name" value="Beta-grasp_dom_sf"/>
</dbReference>
<dbReference type="HAMAP" id="MF_03048">
    <property type="entry name" value="Urm1"/>
    <property type="match status" value="1"/>
</dbReference>
<feature type="modified residue" description="1-thioglycine" evidence="5">
    <location>
        <position position="95"/>
    </location>
</feature>
<keyword evidence="3 5" id="KW-0819">tRNA processing</keyword>
<dbReference type="GO" id="GO:0034227">
    <property type="term" value="P:tRNA thio-modification"/>
    <property type="evidence" value="ECO:0007669"/>
    <property type="project" value="UniProtKB-UniRule"/>
</dbReference>
<proteinExistence type="inferred from homology"/>
<dbReference type="InterPro" id="IPR016155">
    <property type="entry name" value="Mopterin_synth/thiamin_S_b"/>
</dbReference>
<accession>A0AAV5RLN7</accession>
<dbReference type="Pfam" id="PF09138">
    <property type="entry name" value="Urm1"/>
    <property type="match status" value="1"/>
</dbReference>
<evidence type="ECO:0000256" key="6">
    <source>
        <dbReference type="RuleBase" id="RU361182"/>
    </source>
</evidence>
<comment type="pathway">
    <text evidence="5 6">tRNA modification; 5-methoxycarbonylmethyl-2-thiouridine-tRNA biosynthesis.</text>
</comment>
<comment type="PTM">
    <text evidence="5">C-terminal thiocarboxylation occurs in 2 steps, it is first acyl-adenylated (-COAMP) via the hesA/moeB/thiF part of UBA4, then thiocarboxylated (-COSH) via the rhodanese domain of UBA4.</text>
</comment>
<dbReference type="GO" id="GO:0002098">
    <property type="term" value="P:tRNA wobble uridine modification"/>
    <property type="evidence" value="ECO:0007669"/>
    <property type="project" value="UniProtKB-UniRule"/>
</dbReference>
<dbReference type="GO" id="GO:0005829">
    <property type="term" value="C:cytosol"/>
    <property type="evidence" value="ECO:0007669"/>
    <property type="project" value="UniProtKB-UniRule"/>
</dbReference>
<dbReference type="SUPFAM" id="SSF54285">
    <property type="entry name" value="MoaD/ThiS"/>
    <property type="match status" value="1"/>
</dbReference>
<feature type="cross-link" description="Glycyl lysine isopeptide (Gly-Lys) (interchain with K-? in acceptor proteins)" evidence="5">
    <location>
        <position position="95"/>
    </location>
</feature>
<comment type="subcellular location">
    <subcellularLocation>
        <location evidence="5 6">Cytoplasm</location>
    </subcellularLocation>
</comment>